<dbReference type="EMBL" id="MU251252">
    <property type="protein sequence ID" value="KAG9254874.1"/>
    <property type="molecule type" value="Genomic_DNA"/>
</dbReference>
<name>A0A9P7ZMJ6_9HYPO</name>
<gene>
    <name evidence="2" type="ORF">F5Z01DRAFT_56751</name>
</gene>
<evidence type="ECO:0000256" key="1">
    <source>
        <dbReference type="SAM" id="MobiDB-lite"/>
    </source>
</evidence>
<feature type="region of interest" description="Disordered" evidence="1">
    <location>
        <begin position="1"/>
        <end position="23"/>
    </location>
</feature>
<dbReference type="Proteomes" id="UP000887229">
    <property type="component" value="Unassembled WGS sequence"/>
</dbReference>
<evidence type="ECO:0000313" key="3">
    <source>
        <dbReference type="Proteomes" id="UP000887229"/>
    </source>
</evidence>
<dbReference type="RefSeq" id="XP_046118798.1">
    <property type="nucleotide sequence ID" value="XM_046260704.1"/>
</dbReference>
<feature type="compositionally biased region" description="Basic and acidic residues" evidence="1">
    <location>
        <begin position="14"/>
        <end position="23"/>
    </location>
</feature>
<keyword evidence="3" id="KW-1185">Reference proteome</keyword>
<proteinExistence type="predicted"/>
<reference evidence="2" key="1">
    <citation type="journal article" date="2021" name="IMA Fungus">
        <title>Genomic characterization of three marine fungi, including Emericellopsis atlantica sp. nov. with signatures of a generalist lifestyle and marine biomass degradation.</title>
        <authorList>
            <person name="Hagestad O.C."/>
            <person name="Hou L."/>
            <person name="Andersen J.H."/>
            <person name="Hansen E.H."/>
            <person name="Altermark B."/>
            <person name="Li C."/>
            <person name="Kuhnert E."/>
            <person name="Cox R.J."/>
            <person name="Crous P.W."/>
            <person name="Spatafora J.W."/>
            <person name="Lail K."/>
            <person name="Amirebrahimi M."/>
            <person name="Lipzen A."/>
            <person name="Pangilinan J."/>
            <person name="Andreopoulos W."/>
            <person name="Hayes R.D."/>
            <person name="Ng V."/>
            <person name="Grigoriev I.V."/>
            <person name="Jackson S.A."/>
            <person name="Sutton T.D.S."/>
            <person name="Dobson A.D.W."/>
            <person name="Rama T."/>
        </authorList>
    </citation>
    <scope>NUCLEOTIDE SEQUENCE</scope>
    <source>
        <strain evidence="2">TS7</strain>
    </source>
</reference>
<comment type="caution">
    <text evidence="2">The sequence shown here is derived from an EMBL/GenBank/DDBJ whole genome shotgun (WGS) entry which is preliminary data.</text>
</comment>
<accession>A0A9P7ZMJ6</accession>
<feature type="compositionally biased region" description="Polar residues" evidence="1">
    <location>
        <begin position="1"/>
        <end position="12"/>
    </location>
</feature>
<dbReference type="GeneID" id="70291607"/>
<protein>
    <submittedName>
        <fullName evidence="2">Uncharacterized protein</fullName>
    </submittedName>
</protein>
<dbReference type="AlphaFoldDB" id="A0A9P7ZMJ6"/>
<sequence length="234" mass="25493">MATPASSSSSVKQPMDRNRRELAKRDGRTVATDLLLQLLLFLVVGVHCGHKWTPERARSNSWFHVAEVTSLGDTVRRVSRLEGLGSGKFSGATIPAASSLPTGALAVWDWTLIRGLRLGEELGLESKMAHSQRFPTPCQTLGDDTSWSRRRGDNAVIVPRISKSSPRAACVELEPPTMCRWVGRHVQYVDDRADKVLCTVSSRDISSASFGRMSGRGVGVSGPPPTPHACFICR</sequence>
<evidence type="ECO:0000313" key="2">
    <source>
        <dbReference type="EMBL" id="KAG9254874.1"/>
    </source>
</evidence>
<organism evidence="2 3">
    <name type="scientific">Emericellopsis atlantica</name>
    <dbReference type="NCBI Taxonomy" id="2614577"/>
    <lineage>
        <taxon>Eukaryota</taxon>
        <taxon>Fungi</taxon>
        <taxon>Dikarya</taxon>
        <taxon>Ascomycota</taxon>
        <taxon>Pezizomycotina</taxon>
        <taxon>Sordariomycetes</taxon>
        <taxon>Hypocreomycetidae</taxon>
        <taxon>Hypocreales</taxon>
        <taxon>Bionectriaceae</taxon>
        <taxon>Emericellopsis</taxon>
    </lineage>
</organism>